<evidence type="ECO:0000313" key="2">
    <source>
        <dbReference type="Proteomes" id="UP001589813"/>
    </source>
</evidence>
<proteinExistence type="predicted"/>
<keyword evidence="2" id="KW-1185">Reference proteome</keyword>
<dbReference type="InterPro" id="IPR029058">
    <property type="entry name" value="AB_hydrolase_fold"/>
</dbReference>
<dbReference type="Gene3D" id="3.40.50.1820">
    <property type="entry name" value="alpha/beta hydrolase"/>
    <property type="match status" value="1"/>
</dbReference>
<gene>
    <name evidence="1" type="ORF">ACFFJP_09475</name>
</gene>
<evidence type="ECO:0000313" key="1">
    <source>
        <dbReference type="EMBL" id="MFC0048520.1"/>
    </source>
</evidence>
<reference evidence="1 2" key="1">
    <citation type="submission" date="2024-09" db="EMBL/GenBank/DDBJ databases">
        <authorList>
            <person name="Sun Q."/>
            <person name="Mori K."/>
        </authorList>
    </citation>
    <scope>NUCLEOTIDE SEQUENCE [LARGE SCALE GENOMIC DNA]</scope>
    <source>
        <strain evidence="1 2">KCTC 23315</strain>
    </source>
</reference>
<accession>A0ABV6BG95</accession>
<dbReference type="EMBL" id="JBHLXP010000001">
    <property type="protein sequence ID" value="MFC0048520.1"/>
    <property type="molecule type" value="Genomic_DNA"/>
</dbReference>
<protein>
    <recommendedName>
        <fullName evidence="3">Dienelactone hydrolase domain-containing protein</fullName>
    </recommendedName>
</protein>
<sequence length="194" mass="21720">MKQPRRLLVATDIFGTTAALQQALAALQADNQQLVIDICQPDSCLSVPVFADDQLAYQAFTQQGGLERYQAQILNRLQAYPADLLLGFSAGAAALWFVLSTATPGAGKALLCYGGQIRHYSALAPQWPVTCLWSDELHFDVRALQMLLQQYPQLQQQHWQQSHGFINPHSNGYQPQAAAEFWQRCQQWLAVEDF</sequence>
<evidence type="ECO:0008006" key="3">
    <source>
        <dbReference type="Google" id="ProtNLM"/>
    </source>
</evidence>
<comment type="caution">
    <text evidence="1">The sequence shown here is derived from an EMBL/GenBank/DDBJ whole genome shotgun (WGS) entry which is preliminary data.</text>
</comment>
<dbReference type="RefSeq" id="WP_377242785.1">
    <property type="nucleotide sequence ID" value="NZ_JBHLXP010000001.1"/>
</dbReference>
<organism evidence="1 2">
    <name type="scientific">Rheinheimera tilapiae</name>
    <dbReference type="NCBI Taxonomy" id="875043"/>
    <lineage>
        <taxon>Bacteria</taxon>
        <taxon>Pseudomonadati</taxon>
        <taxon>Pseudomonadota</taxon>
        <taxon>Gammaproteobacteria</taxon>
        <taxon>Chromatiales</taxon>
        <taxon>Chromatiaceae</taxon>
        <taxon>Rheinheimera</taxon>
    </lineage>
</organism>
<dbReference type="SUPFAM" id="SSF53474">
    <property type="entry name" value="alpha/beta-Hydrolases"/>
    <property type="match status" value="1"/>
</dbReference>
<name>A0ABV6BG95_9GAMM</name>
<dbReference type="Proteomes" id="UP001589813">
    <property type="component" value="Unassembled WGS sequence"/>
</dbReference>